<name>I4AQ70_BERLS</name>
<dbReference type="PATRIC" id="fig|880071.3.peg.3801"/>
<evidence type="ECO:0000313" key="3">
    <source>
        <dbReference type="Proteomes" id="UP000006054"/>
    </source>
</evidence>
<evidence type="ECO:0000259" key="1">
    <source>
        <dbReference type="Pfam" id="PF13514"/>
    </source>
</evidence>
<reference evidence="3" key="1">
    <citation type="submission" date="2012-06" db="EMBL/GenBank/DDBJ databases">
        <title>The complete genome of Flexibacter litoralis DSM 6794.</title>
        <authorList>
            <person name="Lucas S."/>
            <person name="Copeland A."/>
            <person name="Lapidus A."/>
            <person name="Glavina del Rio T."/>
            <person name="Dalin E."/>
            <person name="Tice H."/>
            <person name="Bruce D."/>
            <person name="Goodwin L."/>
            <person name="Pitluck S."/>
            <person name="Peters L."/>
            <person name="Ovchinnikova G."/>
            <person name="Lu M."/>
            <person name="Kyrpides N."/>
            <person name="Mavromatis K."/>
            <person name="Ivanova N."/>
            <person name="Brettin T."/>
            <person name="Detter J.C."/>
            <person name="Han C."/>
            <person name="Larimer F."/>
            <person name="Land M."/>
            <person name="Hauser L."/>
            <person name="Markowitz V."/>
            <person name="Cheng J.-F."/>
            <person name="Hugenholtz P."/>
            <person name="Woyke T."/>
            <person name="Wu D."/>
            <person name="Spring S."/>
            <person name="Lang E."/>
            <person name="Kopitz M."/>
            <person name="Brambilla E."/>
            <person name="Klenk H.-P."/>
            <person name="Eisen J.A."/>
        </authorList>
    </citation>
    <scope>NUCLEOTIDE SEQUENCE [LARGE SCALE GENOMIC DNA]</scope>
    <source>
        <strain evidence="3">ATCC 23117 / DSM 6794 / NBRC 15988 / NCIMB 1366 / Sio-4</strain>
    </source>
</reference>
<evidence type="ECO:0000313" key="2">
    <source>
        <dbReference type="EMBL" id="AFM06105.1"/>
    </source>
</evidence>
<dbReference type="HOGENOM" id="CLU_030788_0_0_10"/>
<accession>I4AQ70</accession>
<dbReference type="Pfam" id="PF13514">
    <property type="entry name" value="AAA_27"/>
    <property type="match status" value="1"/>
</dbReference>
<dbReference type="eggNOG" id="COG1195">
    <property type="taxonomic scope" value="Bacteria"/>
</dbReference>
<gene>
    <name evidence="2" type="ordered locus">Fleli_3795</name>
</gene>
<dbReference type="RefSeq" id="WP_014799529.1">
    <property type="nucleotide sequence ID" value="NC_018018.1"/>
</dbReference>
<dbReference type="InterPro" id="IPR038734">
    <property type="entry name" value="YhaN_AAA"/>
</dbReference>
<dbReference type="GO" id="GO:0000731">
    <property type="term" value="P:DNA synthesis involved in DNA repair"/>
    <property type="evidence" value="ECO:0007669"/>
    <property type="project" value="TreeGrafter"/>
</dbReference>
<keyword evidence="3" id="KW-1185">Reference proteome</keyword>
<dbReference type="GO" id="GO:0006302">
    <property type="term" value="P:double-strand break repair"/>
    <property type="evidence" value="ECO:0007669"/>
    <property type="project" value="TreeGrafter"/>
</dbReference>
<dbReference type="PANTHER" id="PTHR32182:SF22">
    <property type="entry name" value="ATP-DEPENDENT ENDONUCLEASE, OLD FAMILY-RELATED"/>
    <property type="match status" value="1"/>
</dbReference>
<dbReference type="STRING" id="880071.Fleli_3795"/>
<sequence>MKITKIEIENYRAFYGNDYAIETDKKNVLIYGENGSGKSSLYRALEDFFHSSNNELLDKDIKFVSNIFNEKEDGKVTIHFTGRGTLDKSIPLDMGVPFDSSNGFDRVFSNSAPSNGKFIADVGNQNPFFTYKRILRTFLFDSEQENRVEQILFKLLIEEILGNYEIKDKSVIQIGQVWKALKIDSSKKGAKPQKAFSEWQDLFNNTLTELLKKLSKNTNKFLNDYFSTNLEIELSLAAKFNIIDKESAQKQVENAKINIEVKLFGKKIIKHHDFLNEARLSALAICMYLASLKIIPPPSVLKLLVLDDIFIGLDMSNRLPLLHILKTEFSDYQIFLTTYDRQWFELSKQWFENKAEKEWKFYEMYVDDISNEGFDVPVILPLKSKIEKAEHYLAKHDYPACASYLRRACEEKLEAILKPEYYKSGIKKNDEGNCETKSKNLHTRITAFKEFCQKENVNYTVFEDLGIYKDILLNPLSHNDIHSPIFKAELVAIIHIMKKLEQIKVEEIENTRRKDFIFEVTENGKKYSAELQTKESIYVIIENGNRRLLNSSCKLLLAETKINGNPEKEYKKLFDSLEEVREFLCNEFGITYNSTQLIDVFSYRGNSIKILANL</sequence>
<dbReference type="EMBL" id="CP003345">
    <property type="protein sequence ID" value="AFM06105.1"/>
    <property type="molecule type" value="Genomic_DNA"/>
</dbReference>
<feature type="domain" description="YhaN AAA" evidence="1">
    <location>
        <begin position="1"/>
        <end position="51"/>
    </location>
</feature>
<dbReference type="OrthoDB" id="1023918at2"/>
<dbReference type="SUPFAM" id="SSF52540">
    <property type="entry name" value="P-loop containing nucleoside triphosphate hydrolases"/>
    <property type="match status" value="1"/>
</dbReference>
<dbReference type="Proteomes" id="UP000006054">
    <property type="component" value="Chromosome"/>
</dbReference>
<dbReference type="InterPro" id="IPR027417">
    <property type="entry name" value="P-loop_NTPase"/>
</dbReference>
<dbReference type="PANTHER" id="PTHR32182">
    <property type="entry name" value="DNA REPLICATION AND REPAIR PROTEIN RECF"/>
    <property type="match status" value="1"/>
</dbReference>
<organism evidence="2 3">
    <name type="scientific">Bernardetia litoralis (strain ATCC 23117 / DSM 6794 / NBRC 15988 / NCIMB 1366 / Fx l1 / Sio-4)</name>
    <name type="common">Flexibacter litoralis</name>
    <dbReference type="NCBI Taxonomy" id="880071"/>
    <lineage>
        <taxon>Bacteria</taxon>
        <taxon>Pseudomonadati</taxon>
        <taxon>Bacteroidota</taxon>
        <taxon>Cytophagia</taxon>
        <taxon>Cytophagales</taxon>
        <taxon>Bernardetiaceae</taxon>
        <taxon>Bernardetia</taxon>
    </lineage>
</organism>
<dbReference type="KEGG" id="fli:Fleli_3795"/>
<proteinExistence type="predicted"/>
<protein>
    <recommendedName>
        <fullName evidence="1">YhaN AAA domain-containing protein</fullName>
    </recommendedName>
</protein>
<dbReference type="Gene3D" id="3.40.50.300">
    <property type="entry name" value="P-loop containing nucleotide triphosphate hydrolases"/>
    <property type="match status" value="1"/>
</dbReference>
<dbReference type="AlphaFoldDB" id="I4AQ70"/>